<reference evidence="2 3" key="1">
    <citation type="submission" date="2023-11" db="EMBL/GenBank/DDBJ databases">
        <title>Coraliomargarita sp. nov., isolated from marine algae.</title>
        <authorList>
            <person name="Lee J.K."/>
            <person name="Baek J.H."/>
            <person name="Kim J.M."/>
            <person name="Choi D.G."/>
            <person name="Jeon C.O."/>
        </authorList>
    </citation>
    <scope>NUCLEOTIDE SEQUENCE [LARGE SCALE GENOMIC DNA]</scope>
    <source>
        <strain evidence="2 3">J2-16</strain>
    </source>
</reference>
<gene>
    <name evidence="2" type="ORF">SH580_05445</name>
</gene>
<accession>A0ABZ0RLR8</accession>
<dbReference type="Proteomes" id="UP001324993">
    <property type="component" value="Chromosome"/>
</dbReference>
<name>A0ABZ0RLR8_9BACT</name>
<evidence type="ECO:0000259" key="1">
    <source>
        <dbReference type="Pfam" id="PF13338"/>
    </source>
</evidence>
<keyword evidence="3" id="KW-1185">Reference proteome</keyword>
<feature type="domain" description="AbiEi antitoxin N-terminal" evidence="1">
    <location>
        <begin position="12"/>
        <end position="36"/>
    </location>
</feature>
<evidence type="ECO:0000313" key="3">
    <source>
        <dbReference type="Proteomes" id="UP001324993"/>
    </source>
</evidence>
<protein>
    <submittedName>
        <fullName evidence="2">Type IV toxin-antitoxin system AbiEi family antitoxin domain-containing protein</fullName>
    </submittedName>
</protein>
<dbReference type="RefSeq" id="WP_319834001.1">
    <property type="nucleotide sequence ID" value="NZ_CP138858.1"/>
</dbReference>
<sequence>MPSPTKQQRVHEISSIAISRAVAKDELERLSRGLYCHPELLKDLLASQ</sequence>
<dbReference type="Pfam" id="PF13338">
    <property type="entry name" value="AbiEi_4"/>
    <property type="match status" value="1"/>
</dbReference>
<dbReference type="EMBL" id="CP138858">
    <property type="protein sequence ID" value="WPJ97151.1"/>
    <property type="molecule type" value="Genomic_DNA"/>
</dbReference>
<evidence type="ECO:0000313" key="2">
    <source>
        <dbReference type="EMBL" id="WPJ97151.1"/>
    </source>
</evidence>
<proteinExistence type="predicted"/>
<organism evidence="2 3">
    <name type="scientific">Coraliomargarita algicola</name>
    <dbReference type="NCBI Taxonomy" id="3092156"/>
    <lineage>
        <taxon>Bacteria</taxon>
        <taxon>Pseudomonadati</taxon>
        <taxon>Verrucomicrobiota</taxon>
        <taxon>Opitutia</taxon>
        <taxon>Puniceicoccales</taxon>
        <taxon>Coraliomargaritaceae</taxon>
        <taxon>Coraliomargarita</taxon>
    </lineage>
</organism>
<dbReference type="InterPro" id="IPR025159">
    <property type="entry name" value="AbiEi_N"/>
</dbReference>